<evidence type="ECO:0000313" key="1">
    <source>
        <dbReference type="EMBL" id="SDB09117.1"/>
    </source>
</evidence>
<dbReference type="Proteomes" id="UP000199071">
    <property type="component" value="Unassembled WGS sequence"/>
</dbReference>
<sequence length="459" mass="51750">MAAKKISEVFPDVSVFWISSEQTFPEKVLKDIFSNLRSRAIIFIDNFSAFFFSIERLLEIDTPSVPKLLVLIDRTNIVNRHAKNARAIASSVFTTRKINEEDAKKILEKLRKNGPWAFLGSLRSDSERIRMILDKSNRDLLVGLREATEGRGYDEIVRSDYTSIESEQTRKVFLLILCGTVFRAGISRNTLYGASEYLGIGDKEVNESVSQFLAGMIYQRKGVYFGHHQLLAEYIITNLASKVEVLSCVDALIFSLSRFSPPLRRNAPGAESKLFVSVVNHEFLGRLFSNRRTDVINMLEKYEKYFEADALFLLQMALLEKALGGRYVDRALSRIQMALRLWPTSYQVINGAANIIFDTADAASDRITALQKMEQASDILRDQLEDQKTEAYAAVCLARGRIAVMSKWDVSGLRGEWGTIQKNLKAIQAKHPSNSEVASALRSLPLVVARATARNDRTV</sequence>
<reference evidence="1 2" key="1">
    <citation type="submission" date="2016-10" db="EMBL/GenBank/DDBJ databases">
        <authorList>
            <person name="de Groot N.N."/>
        </authorList>
    </citation>
    <scope>NUCLEOTIDE SEQUENCE [LARGE SCALE GENOMIC DNA]</scope>
    <source>
        <strain evidence="1 2">ATCC 35022</strain>
    </source>
</reference>
<proteinExistence type="predicted"/>
<dbReference type="STRING" id="665467.SAMN02982931_00805"/>
<dbReference type="EMBL" id="FMXQ01000001">
    <property type="protein sequence ID" value="SDB09117.1"/>
    <property type="molecule type" value="Genomic_DNA"/>
</dbReference>
<keyword evidence="2" id="KW-1185">Reference proteome</keyword>
<dbReference type="AlphaFoldDB" id="A0A1G6AL42"/>
<name>A0A1G6AL42_9HYPH</name>
<evidence type="ECO:0000313" key="2">
    <source>
        <dbReference type="Proteomes" id="UP000199071"/>
    </source>
</evidence>
<protein>
    <submittedName>
        <fullName evidence="1">Uncharacterized protein</fullName>
    </submittedName>
</protein>
<accession>A0A1G6AL42</accession>
<gene>
    <name evidence="1" type="ORF">SAMN02982931_00805</name>
</gene>
<organism evidence="1 2">
    <name type="scientific">Bauldia litoralis</name>
    <dbReference type="NCBI Taxonomy" id="665467"/>
    <lineage>
        <taxon>Bacteria</taxon>
        <taxon>Pseudomonadati</taxon>
        <taxon>Pseudomonadota</taxon>
        <taxon>Alphaproteobacteria</taxon>
        <taxon>Hyphomicrobiales</taxon>
        <taxon>Kaistiaceae</taxon>
        <taxon>Bauldia</taxon>
    </lineage>
</organism>